<evidence type="ECO:0000256" key="5">
    <source>
        <dbReference type="ARBA" id="ARBA00023288"/>
    </source>
</evidence>
<keyword evidence="1" id="KW-1003">Cell membrane</keyword>
<dbReference type="PANTHER" id="PTHR43649">
    <property type="entry name" value="ARABINOSE-BINDING PROTEIN-RELATED"/>
    <property type="match status" value="1"/>
</dbReference>
<dbReference type="Proteomes" id="UP001306950">
    <property type="component" value="Unassembled WGS sequence"/>
</dbReference>
<feature type="chain" id="PRO_5047181333" evidence="6">
    <location>
        <begin position="20"/>
        <end position="429"/>
    </location>
</feature>
<dbReference type="Gene3D" id="3.40.190.10">
    <property type="entry name" value="Periplasmic binding protein-like II"/>
    <property type="match status" value="1"/>
</dbReference>
<organism evidence="7 8">
    <name type="scientific">Paenibacillus haidiansis</name>
    <dbReference type="NCBI Taxonomy" id="1574488"/>
    <lineage>
        <taxon>Bacteria</taxon>
        <taxon>Bacillati</taxon>
        <taxon>Bacillota</taxon>
        <taxon>Bacilli</taxon>
        <taxon>Bacillales</taxon>
        <taxon>Paenibacillaceae</taxon>
        <taxon>Paenibacillus</taxon>
    </lineage>
</organism>
<name>A0ABU7VT24_9BACL</name>
<evidence type="ECO:0000256" key="3">
    <source>
        <dbReference type="ARBA" id="ARBA00023136"/>
    </source>
</evidence>
<keyword evidence="3" id="KW-0472">Membrane</keyword>
<protein>
    <submittedName>
        <fullName evidence="7">Sugar ABC transporter substrate-binding protein</fullName>
    </submittedName>
</protein>
<dbReference type="RefSeq" id="WP_331846250.1">
    <property type="nucleotide sequence ID" value="NZ_JAZHPZ010000003.1"/>
</dbReference>
<comment type="caution">
    <text evidence="7">The sequence shown here is derived from an EMBL/GenBank/DDBJ whole genome shotgun (WGS) entry which is preliminary data.</text>
</comment>
<evidence type="ECO:0000256" key="2">
    <source>
        <dbReference type="ARBA" id="ARBA00022729"/>
    </source>
</evidence>
<keyword evidence="8" id="KW-1185">Reference proteome</keyword>
<dbReference type="Pfam" id="PF01547">
    <property type="entry name" value="SBP_bac_1"/>
    <property type="match status" value="1"/>
</dbReference>
<proteinExistence type="predicted"/>
<keyword evidence="4" id="KW-0564">Palmitate</keyword>
<dbReference type="PROSITE" id="PS51257">
    <property type="entry name" value="PROKAR_LIPOPROTEIN"/>
    <property type="match status" value="1"/>
</dbReference>
<evidence type="ECO:0000256" key="1">
    <source>
        <dbReference type="ARBA" id="ARBA00022475"/>
    </source>
</evidence>
<evidence type="ECO:0000313" key="8">
    <source>
        <dbReference type="Proteomes" id="UP001306950"/>
    </source>
</evidence>
<gene>
    <name evidence="7" type="ORF">V3851_09315</name>
</gene>
<dbReference type="SUPFAM" id="SSF53850">
    <property type="entry name" value="Periplasmic binding protein-like II"/>
    <property type="match status" value="1"/>
</dbReference>
<evidence type="ECO:0000313" key="7">
    <source>
        <dbReference type="EMBL" id="MEF2966029.1"/>
    </source>
</evidence>
<dbReference type="CDD" id="cd13585">
    <property type="entry name" value="PBP2_TMBP_like"/>
    <property type="match status" value="1"/>
</dbReference>
<reference evidence="7 8" key="1">
    <citation type="submission" date="2024-02" db="EMBL/GenBank/DDBJ databases">
        <title>A nitrogen-fixing paenibacillus bacterium.</title>
        <authorList>
            <person name="Zhang W.L."/>
            <person name="Chen S.F."/>
        </authorList>
    </citation>
    <scope>NUCLEOTIDE SEQUENCE [LARGE SCALE GENOMIC DNA]</scope>
    <source>
        <strain evidence="7 8">M1</strain>
    </source>
</reference>
<sequence>MVKKSLAWLLLLSLMLVTAACGSNGGSSANSANGSGQETIKFMQYTASGAQEETLEGMIAKFEEAHPDIKVDLEIVDFQNYVTKLNTTIASGTAPDVFEVSYENFMTYASQGVLMDLTDLIAKDTDFKPEQYKELAYDAFKFDGKQMGMVESFSDVVLVYNKDLFDAKQLAYPDDSWTWKEELEAAQKLTDADKGIWGTYAPIQFYEFYKTIAQNGGGIFDADGKPVVNSPANAEALQWMIDKASKYQVSPPLNDDTFTQPDADINAFKNGQIAMFRTGIWNLSRFADASFSWDIALEPGNTQKAHQFFADGLAVSKDSKHAEAAWKFLKFMSGDPFVVEQRIAKDWSVPAIADDSMLEAYFAQTPPESKRKVIEALDSLVLPPVGPKPEKWNEISTTIGEELDKARLGASDVQTALDAAQKKLEDILK</sequence>
<accession>A0ABU7VT24</accession>
<dbReference type="EMBL" id="JAZHPZ010000003">
    <property type="protein sequence ID" value="MEF2966029.1"/>
    <property type="molecule type" value="Genomic_DNA"/>
</dbReference>
<dbReference type="InterPro" id="IPR050490">
    <property type="entry name" value="Bact_solute-bd_prot1"/>
</dbReference>
<feature type="signal peptide" evidence="6">
    <location>
        <begin position="1"/>
        <end position="19"/>
    </location>
</feature>
<evidence type="ECO:0000256" key="4">
    <source>
        <dbReference type="ARBA" id="ARBA00023139"/>
    </source>
</evidence>
<dbReference type="InterPro" id="IPR006059">
    <property type="entry name" value="SBP"/>
</dbReference>
<keyword evidence="2 6" id="KW-0732">Signal</keyword>
<dbReference type="PANTHER" id="PTHR43649:SF33">
    <property type="entry name" value="POLYGALACTURONAN_RHAMNOGALACTURONAN-BINDING PROTEIN YTCQ"/>
    <property type="match status" value="1"/>
</dbReference>
<evidence type="ECO:0000256" key="6">
    <source>
        <dbReference type="SAM" id="SignalP"/>
    </source>
</evidence>
<keyword evidence="5" id="KW-0449">Lipoprotein</keyword>